<reference evidence="7 8" key="1">
    <citation type="journal article" date="2024" name="Nat. Commun.">
        <title>Phylogenomics reveals the evolutionary origins of lichenization in chlorophyte algae.</title>
        <authorList>
            <person name="Puginier C."/>
            <person name="Libourel C."/>
            <person name="Otte J."/>
            <person name="Skaloud P."/>
            <person name="Haon M."/>
            <person name="Grisel S."/>
            <person name="Petersen M."/>
            <person name="Berrin J.G."/>
            <person name="Delaux P.M."/>
            <person name="Dal Grande F."/>
            <person name="Keller J."/>
        </authorList>
    </citation>
    <scope>NUCLEOTIDE SEQUENCE [LARGE SCALE GENOMIC DNA]</scope>
    <source>
        <strain evidence="7 8">SAG 2036</strain>
    </source>
</reference>
<proteinExistence type="inferred from homology"/>
<dbReference type="InterPro" id="IPR045069">
    <property type="entry name" value="MATE_euk"/>
</dbReference>
<dbReference type="GO" id="GO:0042910">
    <property type="term" value="F:xenobiotic transmembrane transporter activity"/>
    <property type="evidence" value="ECO:0007669"/>
    <property type="project" value="InterPro"/>
</dbReference>
<evidence type="ECO:0000256" key="6">
    <source>
        <dbReference type="RuleBase" id="RU004914"/>
    </source>
</evidence>
<comment type="similarity">
    <text evidence="2 6">Belongs to the multi antimicrobial extrusion (MATE) (TC 2.A.66.1) family.</text>
</comment>
<dbReference type="GO" id="GO:0016020">
    <property type="term" value="C:membrane"/>
    <property type="evidence" value="ECO:0007669"/>
    <property type="project" value="UniProtKB-SubCell"/>
</dbReference>
<dbReference type="GO" id="GO:1990961">
    <property type="term" value="P:xenobiotic detoxification by transmembrane export across the plasma membrane"/>
    <property type="evidence" value="ECO:0007669"/>
    <property type="project" value="InterPro"/>
</dbReference>
<dbReference type="NCBIfam" id="TIGR00797">
    <property type="entry name" value="matE"/>
    <property type="match status" value="2"/>
</dbReference>
<feature type="transmembrane region" description="Helical" evidence="6">
    <location>
        <begin position="92"/>
        <end position="110"/>
    </location>
</feature>
<dbReference type="AlphaFoldDB" id="A0AAW1PNT0"/>
<dbReference type="Pfam" id="PF01554">
    <property type="entry name" value="MatE"/>
    <property type="match status" value="4"/>
</dbReference>
<feature type="transmembrane region" description="Helical" evidence="6">
    <location>
        <begin position="409"/>
        <end position="432"/>
    </location>
</feature>
<dbReference type="PANTHER" id="PTHR11206">
    <property type="entry name" value="MULTIDRUG RESISTANCE PROTEIN"/>
    <property type="match status" value="1"/>
</dbReference>
<feature type="transmembrane region" description="Helical" evidence="6">
    <location>
        <begin position="620"/>
        <end position="640"/>
    </location>
</feature>
<evidence type="ECO:0000256" key="4">
    <source>
        <dbReference type="ARBA" id="ARBA00022989"/>
    </source>
</evidence>
<feature type="transmembrane region" description="Helical" evidence="6">
    <location>
        <begin position="162"/>
        <end position="183"/>
    </location>
</feature>
<feature type="transmembrane region" description="Helical" evidence="6">
    <location>
        <begin position="582"/>
        <end position="600"/>
    </location>
</feature>
<feature type="transmembrane region" description="Helical" evidence="6">
    <location>
        <begin position="767"/>
        <end position="786"/>
    </location>
</feature>
<keyword evidence="4 6" id="KW-1133">Transmembrane helix</keyword>
<feature type="transmembrane region" description="Helical" evidence="6">
    <location>
        <begin position="189"/>
        <end position="211"/>
    </location>
</feature>
<feature type="transmembrane region" description="Helical" evidence="6">
    <location>
        <begin position="676"/>
        <end position="701"/>
    </location>
</feature>
<keyword evidence="5 6" id="KW-0472">Membrane</keyword>
<evidence type="ECO:0000313" key="7">
    <source>
        <dbReference type="EMBL" id="KAK9811209.1"/>
    </source>
</evidence>
<organism evidence="7 8">
    <name type="scientific">Symbiochloris irregularis</name>
    <dbReference type="NCBI Taxonomy" id="706552"/>
    <lineage>
        <taxon>Eukaryota</taxon>
        <taxon>Viridiplantae</taxon>
        <taxon>Chlorophyta</taxon>
        <taxon>core chlorophytes</taxon>
        <taxon>Trebouxiophyceae</taxon>
        <taxon>Trebouxiales</taxon>
        <taxon>Trebouxiaceae</taxon>
        <taxon>Symbiochloris</taxon>
    </lineage>
</organism>
<evidence type="ECO:0000256" key="3">
    <source>
        <dbReference type="ARBA" id="ARBA00022692"/>
    </source>
</evidence>
<keyword evidence="8" id="KW-1185">Reference proteome</keyword>
<feature type="transmembrane region" description="Helical" evidence="6">
    <location>
        <begin position="130"/>
        <end position="150"/>
    </location>
</feature>
<feature type="transmembrane region" description="Helical" evidence="6">
    <location>
        <begin position="382"/>
        <end position="403"/>
    </location>
</feature>
<comment type="caution">
    <text evidence="7">The sequence shown here is derived from an EMBL/GenBank/DDBJ whole genome shotgun (WGS) entry which is preliminary data.</text>
</comment>
<evidence type="ECO:0000313" key="8">
    <source>
        <dbReference type="Proteomes" id="UP001465755"/>
    </source>
</evidence>
<feature type="transmembrane region" description="Helical" evidence="6">
    <location>
        <begin position="798"/>
        <end position="821"/>
    </location>
</feature>
<keyword evidence="3 6" id="KW-0812">Transmembrane</keyword>
<name>A0AAW1PNT0_9CHLO</name>
<dbReference type="CDD" id="cd13132">
    <property type="entry name" value="MATE_eukaryotic"/>
    <property type="match status" value="2"/>
</dbReference>
<sequence length="913" mass="96677">MAEYVSEAKRELILAAPVSLGFLLNRSVNVVSVLVVGHLGPAELAAASLASSLANVFGNSLISGLASSLSTLCGQAYGAGAWEAVGSWAQRGWLICMLTCVPVMAVWLAAEPLLLLVGQTPMVSRMTAAYLRLLIPGFLANSTTICMTFYLQSQGIVRPGAFASFAVLMLHVPIIYLAVYTFGWGYLGAAAATSLSFILQMLILLVLILCLQLHKKTWPGLSWACTDQWGTYLRMGVPSLLMKTEWWASEVAVMAAGLLPDAQRALSAMAIYQNTNVLCFMVSVGLSIACSTRVANELGARQPSAAKLAARTATVLTAVVSSALAVLLLVFRAPWSSLFSNDIELNDLVQKTLIPLSAYVVVDGLQCTLTGMVTGSGQQGKAVWIVLVSYWVVGVPMALLLGFKTSLAVQGLCVGMLIGTMVHMAALFFLWWRTNWDLEALKAVARSEEKPPALQEIAVEKEALDARGTTRTYFIAASAVRTAAPGRSCGMAEYVSEAKRQLVLAAPVSLARLLNRSVNVVSILVVGHLGPAELAAASLASSLANVFGNSLISGLASSLATRCGQAYGAGAWESVGTWAQRGWLICMLACVPVIAAWLAAEPLLLLVGQTSEVSRMTAAYLRLLIPGLLANSTTICITLYLQSQGIVRPGAFSSFAVLTLHVPIIYLVVYNFGWGYLGAAAATSLAFILQTSILLVIILCLRLHKKTWPGVSWACTKQWGAYLRMGVPSLLMKMEWWASEVAVMSAGLLPDAQRALSAMAIYQNTNILCFMISAGLAVACSTRVANELGASQPGGARVAARTATGLTAIASSVLAVLLLIFRAPWSSLFSNDAELNELVQQALIPLSAYLVVDGLQCTLTGMVTGSGQQGKAVWIVLSAYWVVGVPVALLLGFKTSLAVQGLCIGMLIGTTGC</sequence>
<protein>
    <recommendedName>
        <fullName evidence="6">Protein DETOXIFICATION</fullName>
    </recommendedName>
    <alternativeName>
        <fullName evidence="6">Multidrug and toxic compound extrusion protein</fullName>
    </alternativeName>
</protein>
<evidence type="ECO:0000256" key="2">
    <source>
        <dbReference type="ARBA" id="ARBA00010199"/>
    </source>
</evidence>
<dbReference type="GO" id="GO:0015297">
    <property type="term" value="F:antiporter activity"/>
    <property type="evidence" value="ECO:0007669"/>
    <property type="project" value="InterPro"/>
</dbReference>
<evidence type="ECO:0000256" key="5">
    <source>
        <dbReference type="ARBA" id="ARBA00023136"/>
    </source>
</evidence>
<evidence type="ECO:0000256" key="1">
    <source>
        <dbReference type="ARBA" id="ARBA00004141"/>
    </source>
</evidence>
<dbReference type="Proteomes" id="UP001465755">
    <property type="component" value="Unassembled WGS sequence"/>
</dbReference>
<feature type="transmembrane region" description="Helical" evidence="6">
    <location>
        <begin position="652"/>
        <end position="670"/>
    </location>
</feature>
<dbReference type="EMBL" id="JALJOQ010000011">
    <property type="protein sequence ID" value="KAK9811209.1"/>
    <property type="molecule type" value="Genomic_DNA"/>
</dbReference>
<dbReference type="InterPro" id="IPR002528">
    <property type="entry name" value="MATE_fam"/>
</dbReference>
<accession>A0AAW1PNT0</accession>
<feature type="transmembrane region" description="Helical" evidence="6">
    <location>
        <begin position="872"/>
        <end position="893"/>
    </location>
</feature>
<comment type="subcellular location">
    <subcellularLocation>
        <location evidence="1">Membrane</location>
        <topology evidence="1">Multi-pass membrane protein</topology>
    </subcellularLocation>
</comment>
<feature type="transmembrane region" description="Helical" evidence="6">
    <location>
        <begin position="308"/>
        <end position="333"/>
    </location>
</feature>
<gene>
    <name evidence="7" type="ORF">WJX73_010748</name>
</gene>